<dbReference type="OrthoDB" id="10225191at2759"/>
<evidence type="ECO:0000313" key="1">
    <source>
        <dbReference type="EMBL" id="RNA33721.1"/>
    </source>
</evidence>
<gene>
    <name evidence="1" type="ORF">BpHYR1_013794</name>
</gene>
<evidence type="ECO:0000313" key="2">
    <source>
        <dbReference type="Proteomes" id="UP000276133"/>
    </source>
</evidence>
<dbReference type="AlphaFoldDB" id="A0A3M7SD75"/>
<proteinExistence type="predicted"/>
<organism evidence="1 2">
    <name type="scientific">Brachionus plicatilis</name>
    <name type="common">Marine rotifer</name>
    <name type="synonym">Brachionus muelleri</name>
    <dbReference type="NCBI Taxonomy" id="10195"/>
    <lineage>
        <taxon>Eukaryota</taxon>
        <taxon>Metazoa</taxon>
        <taxon>Spiralia</taxon>
        <taxon>Gnathifera</taxon>
        <taxon>Rotifera</taxon>
        <taxon>Eurotatoria</taxon>
        <taxon>Monogononta</taxon>
        <taxon>Pseudotrocha</taxon>
        <taxon>Ploima</taxon>
        <taxon>Brachionidae</taxon>
        <taxon>Brachionus</taxon>
    </lineage>
</organism>
<reference evidence="1 2" key="1">
    <citation type="journal article" date="2018" name="Sci. Rep.">
        <title>Genomic signatures of local adaptation to the degree of environmental predictability in rotifers.</title>
        <authorList>
            <person name="Franch-Gras L."/>
            <person name="Hahn C."/>
            <person name="Garcia-Roger E.M."/>
            <person name="Carmona M.J."/>
            <person name="Serra M."/>
            <person name="Gomez A."/>
        </authorList>
    </citation>
    <scope>NUCLEOTIDE SEQUENCE [LARGE SCALE GENOMIC DNA]</scope>
    <source>
        <strain evidence="1">HYR1</strain>
    </source>
</reference>
<keyword evidence="2" id="KW-1185">Reference proteome</keyword>
<dbReference type="EMBL" id="REGN01001594">
    <property type="protein sequence ID" value="RNA33721.1"/>
    <property type="molecule type" value="Genomic_DNA"/>
</dbReference>
<comment type="caution">
    <text evidence="1">The sequence shown here is derived from an EMBL/GenBank/DDBJ whole genome shotgun (WGS) entry which is preliminary data.</text>
</comment>
<dbReference type="Proteomes" id="UP000276133">
    <property type="component" value="Unassembled WGS sequence"/>
</dbReference>
<name>A0A3M7SD75_BRAPC</name>
<feature type="non-terminal residue" evidence="1">
    <location>
        <position position="175"/>
    </location>
</feature>
<sequence>MNSKTFKHIYERVHNGRQLLSTPFNNAFKNTLRTKLLDILFTKEGLTQGTVEPSKNTTPSCKQLNLLNEFWPSIVRSLKEKCLDSRRSSKKNNDSLQRNLQDEGIDVRRRRRIVYEPEESDEASITREEDSIEEDEARRPINLEFSLKIHISFTDLKKKNFISNNLISEKYRKNL</sequence>
<accession>A0A3M7SD75</accession>
<protein>
    <submittedName>
        <fullName evidence="1">Uncharacterized protein</fullName>
    </submittedName>
</protein>